<reference evidence="1" key="1">
    <citation type="journal article" date="2020" name="Stud. Mycol.">
        <title>101 Dothideomycetes genomes: a test case for predicting lifestyles and emergence of pathogens.</title>
        <authorList>
            <person name="Haridas S."/>
            <person name="Albert R."/>
            <person name="Binder M."/>
            <person name="Bloem J."/>
            <person name="Labutti K."/>
            <person name="Salamov A."/>
            <person name="Andreopoulos B."/>
            <person name="Baker S."/>
            <person name="Barry K."/>
            <person name="Bills G."/>
            <person name="Bluhm B."/>
            <person name="Cannon C."/>
            <person name="Castanera R."/>
            <person name="Culley D."/>
            <person name="Daum C."/>
            <person name="Ezra D."/>
            <person name="Gonzalez J."/>
            <person name="Henrissat B."/>
            <person name="Kuo A."/>
            <person name="Liang C."/>
            <person name="Lipzen A."/>
            <person name="Lutzoni F."/>
            <person name="Magnuson J."/>
            <person name="Mondo S."/>
            <person name="Nolan M."/>
            <person name="Ohm R."/>
            <person name="Pangilinan J."/>
            <person name="Park H.-J."/>
            <person name="Ramirez L."/>
            <person name="Alfaro M."/>
            <person name="Sun H."/>
            <person name="Tritt A."/>
            <person name="Yoshinaga Y."/>
            <person name="Zwiers L.-H."/>
            <person name="Turgeon B."/>
            <person name="Goodwin S."/>
            <person name="Spatafora J."/>
            <person name="Crous P."/>
            <person name="Grigoriev I."/>
        </authorList>
    </citation>
    <scope>NUCLEOTIDE SEQUENCE</scope>
    <source>
        <strain evidence="1">CBS 525.71</strain>
    </source>
</reference>
<protein>
    <submittedName>
        <fullName evidence="1">Uncharacterized protein</fullName>
    </submittedName>
</protein>
<name>A0ACB6RK75_9PLEO</name>
<organism evidence="1 2">
    <name type="scientific">Macroventuria anomochaeta</name>
    <dbReference type="NCBI Taxonomy" id="301207"/>
    <lineage>
        <taxon>Eukaryota</taxon>
        <taxon>Fungi</taxon>
        <taxon>Dikarya</taxon>
        <taxon>Ascomycota</taxon>
        <taxon>Pezizomycotina</taxon>
        <taxon>Dothideomycetes</taxon>
        <taxon>Pleosporomycetidae</taxon>
        <taxon>Pleosporales</taxon>
        <taxon>Pleosporineae</taxon>
        <taxon>Didymellaceae</taxon>
        <taxon>Macroventuria</taxon>
    </lineage>
</organism>
<accession>A0ACB6RK75</accession>
<evidence type="ECO:0000313" key="1">
    <source>
        <dbReference type="EMBL" id="KAF2621805.1"/>
    </source>
</evidence>
<keyword evidence="2" id="KW-1185">Reference proteome</keyword>
<dbReference type="EMBL" id="MU006751">
    <property type="protein sequence ID" value="KAF2621805.1"/>
    <property type="molecule type" value="Genomic_DNA"/>
</dbReference>
<gene>
    <name evidence="1" type="ORF">BU25DRAFT_415814</name>
</gene>
<comment type="caution">
    <text evidence="1">The sequence shown here is derived from an EMBL/GenBank/DDBJ whole genome shotgun (WGS) entry which is preliminary data.</text>
</comment>
<proteinExistence type="predicted"/>
<evidence type="ECO:0000313" key="2">
    <source>
        <dbReference type="Proteomes" id="UP000799754"/>
    </source>
</evidence>
<dbReference type="Proteomes" id="UP000799754">
    <property type="component" value="Unassembled WGS sequence"/>
</dbReference>
<sequence>MGGPREAPAPSDTALEGAALECRFQQLGWCPHQFHRLRQICTPGTLRYLSTLDRRNYRPNEHRACRDRLCCVANNVNTKAYETAHTRTCSGSCSPVAVDDNHVVDIIRAGGVPIISIHADAASTSAEPTLHLKVTPRTISTRYTVISHVWFDGLGNPFANALPTCQVQRLHTQLLSLPRDHEGGVVDIGSLQIDWSRQSFVHHPERQPPSFWMDTLCIPVHPEHEPLRKKAINQMASIYAAAVQELVLDAELMQCEAGTGAALETLARVVCSAWMTRSWTLQEGVLARECVFQFKDCPNDPIHEWCLHGPRPTKATKALAVSFPVDEEQWAVYTELYNILWDTLHQDWKSRYRKDPPVPPAHQVGGGALSNLGYLRSNYAAGGIHTLPPVQGLSKRGQSGLDELDHFTMQLGSEHRLKQLVDTWNELAHRSTTMPEDLHVIIANLLDFNADSIMSLPTREERMRVMILSFDTLPVSLFWNTGPKWRDSRSAGAGGNNDWIPVEPSKSELSLTPVMKVSAGWLDLELGPGPTGSVPRAQILGLRENEVSISGQSSFLCAGLSELVYHVALLDAQRDEDRVADCSVPGEAPHYLIIEKNPTLLSPTSSIRGALFRRWPSQSPDRDSVVQLSYCCPVTLRPLSRNLSRGELHAVAEVLDPHTQVAVKYGQSPLRSLNISYLSDECPSLTPPHKNELRNGTAQRAS</sequence>